<dbReference type="PROSITE" id="PS51677">
    <property type="entry name" value="NODB"/>
    <property type="match status" value="1"/>
</dbReference>
<dbReference type="GO" id="GO:0016810">
    <property type="term" value="F:hydrolase activity, acting on carbon-nitrogen (but not peptide) bonds"/>
    <property type="evidence" value="ECO:0007669"/>
    <property type="project" value="InterPro"/>
</dbReference>
<dbReference type="EMBL" id="LNTC01000069">
    <property type="protein sequence ID" value="OQR41335.1"/>
    <property type="molecule type" value="Genomic_DNA"/>
</dbReference>
<dbReference type="GO" id="GO:0005975">
    <property type="term" value="P:carbohydrate metabolic process"/>
    <property type="evidence" value="ECO:0007669"/>
    <property type="project" value="InterPro"/>
</dbReference>
<proteinExistence type="predicted"/>
<dbReference type="InterPro" id="IPR050248">
    <property type="entry name" value="Polysacc_deacetylase_ArnD"/>
</dbReference>
<protein>
    <recommendedName>
        <fullName evidence="1">NodB homology domain-containing protein</fullName>
    </recommendedName>
</protein>
<dbReference type="PANTHER" id="PTHR10587">
    <property type="entry name" value="GLYCOSYL TRANSFERASE-RELATED"/>
    <property type="match status" value="1"/>
</dbReference>
<dbReference type="InterPro" id="IPR002509">
    <property type="entry name" value="NODB_dom"/>
</dbReference>
<feature type="domain" description="NodB homology" evidence="1">
    <location>
        <begin position="25"/>
        <end position="245"/>
    </location>
</feature>
<dbReference type="AlphaFoldDB" id="A0A1V9VBC1"/>
<sequence length="250" mass="28950">MSMLGRVLLVFTILSLYSFATTNNKIALLTFDDGPIKATKNIIETVREENIPVTMFFIGCQIENFPNIYKDAINYPNILIGNHTYSHANNRYRKFYSDPLLVVEDIKKANSIVGVDNISNTSSAFLPVRLAGRNVFRLPTITKNDNMIDTIQREKEIVGYDNIYNEGYYIYGWDLEWAYEKNGKPILTPQEIYNSMEKIYEKKLSSKEDKVVLLMHDFMFSNNFDGKENLKTLIQLLKNGGWSFENIENY</sequence>
<gene>
    <name evidence="2" type="ORF">AS859_06255</name>
</gene>
<reference evidence="2 3" key="1">
    <citation type="submission" date="2017-04" db="EMBL/GenBank/DDBJ databases">
        <title>Accumulation and expression of multiple antibiotic resistance genes in Arcobacter cryaerophilus that thrives in sewage.</title>
        <authorList>
            <person name="Millar J.A."/>
            <person name="Raghavan R."/>
        </authorList>
    </citation>
    <scope>NUCLEOTIDE SEQUENCE [LARGE SCALE GENOMIC DNA]</scope>
    <source>
        <strain evidence="2 3">AZT-1</strain>
    </source>
</reference>
<accession>A0A1V9VBC1</accession>
<dbReference type="InterPro" id="IPR011330">
    <property type="entry name" value="Glyco_hydro/deAcase_b/a-brl"/>
</dbReference>
<name>A0A1V9VBC1_9BACT</name>
<dbReference type="Proteomes" id="UP000192599">
    <property type="component" value="Unassembled WGS sequence"/>
</dbReference>
<comment type="caution">
    <text evidence="2">The sequence shown here is derived from an EMBL/GenBank/DDBJ whole genome shotgun (WGS) entry which is preliminary data.</text>
</comment>
<dbReference type="Pfam" id="PF01522">
    <property type="entry name" value="Polysacc_deac_1"/>
    <property type="match status" value="1"/>
</dbReference>
<evidence type="ECO:0000259" key="1">
    <source>
        <dbReference type="PROSITE" id="PS51677"/>
    </source>
</evidence>
<dbReference type="Gene3D" id="3.20.20.370">
    <property type="entry name" value="Glycoside hydrolase/deacetylase"/>
    <property type="match status" value="1"/>
</dbReference>
<evidence type="ECO:0000313" key="3">
    <source>
        <dbReference type="Proteomes" id="UP000192599"/>
    </source>
</evidence>
<evidence type="ECO:0000313" key="2">
    <source>
        <dbReference type="EMBL" id="OQR41335.1"/>
    </source>
</evidence>
<dbReference type="SUPFAM" id="SSF88713">
    <property type="entry name" value="Glycoside hydrolase/deacetylase"/>
    <property type="match status" value="1"/>
</dbReference>
<organism evidence="2 3">
    <name type="scientific">Aliarcobacter cryaerophilus</name>
    <dbReference type="NCBI Taxonomy" id="28198"/>
    <lineage>
        <taxon>Bacteria</taxon>
        <taxon>Pseudomonadati</taxon>
        <taxon>Campylobacterota</taxon>
        <taxon>Epsilonproteobacteria</taxon>
        <taxon>Campylobacterales</taxon>
        <taxon>Arcobacteraceae</taxon>
        <taxon>Aliarcobacter</taxon>
    </lineage>
</organism>